<dbReference type="Proteomes" id="UP000516305">
    <property type="component" value="Chromosome"/>
</dbReference>
<sequence>MRSVLAIGIIGGLLYWGSRALSAKRLSDKSVVRTLNPRIAKITFAGITLATDIYVDNPTNVSVQITKPVITITTGGKYVASSVPTRDQFTIAPLNQTSLGVAQVEVPWSALTPYISNLVSRIPALVRGGNTSIQSLNLPLEYRYSVYVNDIFYESTPERLV</sequence>
<evidence type="ECO:0000313" key="1">
    <source>
        <dbReference type="EMBL" id="QNR23166.1"/>
    </source>
</evidence>
<evidence type="ECO:0000313" key="2">
    <source>
        <dbReference type="Proteomes" id="UP000516305"/>
    </source>
</evidence>
<dbReference type="AlphaFoldDB" id="A0A7H0VBR8"/>
<organism evidence="1 2">
    <name type="scientific">Croceimicrobium hydrocarbonivorans</name>
    <dbReference type="NCBI Taxonomy" id="2761580"/>
    <lineage>
        <taxon>Bacteria</taxon>
        <taxon>Pseudomonadati</taxon>
        <taxon>Bacteroidota</taxon>
        <taxon>Flavobacteriia</taxon>
        <taxon>Flavobacteriales</taxon>
        <taxon>Owenweeksiaceae</taxon>
        <taxon>Croceimicrobium</taxon>
    </lineage>
</organism>
<keyword evidence="2" id="KW-1185">Reference proteome</keyword>
<accession>A0A7H0VBR8</accession>
<protein>
    <recommendedName>
        <fullName evidence="3">Late embryogenesis abundant protein LEA-2 subgroup domain-containing protein</fullName>
    </recommendedName>
</protein>
<proteinExistence type="predicted"/>
<dbReference type="EMBL" id="CP060139">
    <property type="protein sequence ID" value="QNR23166.1"/>
    <property type="molecule type" value="Genomic_DNA"/>
</dbReference>
<name>A0A7H0VBR8_9FLAO</name>
<reference evidence="1 2" key="1">
    <citation type="submission" date="2020-08" db="EMBL/GenBank/DDBJ databases">
        <title>Croceimicrobium hydrocarbonivorans gen. nov., sp. nov., a novel marine bacterium isolated from a bacterial consortium that degrades polyethylene terephthalate.</title>
        <authorList>
            <person name="Liu R."/>
        </authorList>
    </citation>
    <scope>NUCLEOTIDE SEQUENCE [LARGE SCALE GENOMIC DNA]</scope>
    <source>
        <strain evidence="1 2">A20-9</strain>
    </source>
</reference>
<dbReference type="KEGG" id="chyd:H4K34_12370"/>
<gene>
    <name evidence="1" type="ORF">H4K34_12370</name>
</gene>
<dbReference type="Gene3D" id="2.60.40.1820">
    <property type="match status" value="1"/>
</dbReference>
<evidence type="ECO:0008006" key="3">
    <source>
        <dbReference type="Google" id="ProtNLM"/>
    </source>
</evidence>
<dbReference type="RefSeq" id="WP_210757702.1">
    <property type="nucleotide sequence ID" value="NZ_CP060139.1"/>
</dbReference>